<evidence type="ECO:0000313" key="2">
    <source>
        <dbReference type="EMBL" id="SNZ07600.1"/>
    </source>
</evidence>
<dbReference type="InterPro" id="IPR050965">
    <property type="entry name" value="UPF0336/Enoyl-CoA_hydratase"/>
</dbReference>
<evidence type="ECO:0000313" key="3">
    <source>
        <dbReference type="Proteomes" id="UP000219439"/>
    </source>
</evidence>
<evidence type="ECO:0000259" key="1">
    <source>
        <dbReference type="Pfam" id="PF01575"/>
    </source>
</evidence>
<dbReference type="PANTHER" id="PTHR43437">
    <property type="entry name" value="HYDROXYACYL-THIOESTER DEHYDRATASE TYPE 2, MITOCHONDRIAL-RELATED"/>
    <property type="match status" value="1"/>
</dbReference>
<dbReference type="Gene3D" id="3.10.129.10">
    <property type="entry name" value="Hotdog Thioesterase"/>
    <property type="match status" value="1"/>
</dbReference>
<dbReference type="OrthoDB" id="9800237at2"/>
<protein>
    <submittedName>
        <fullName evidence="2">MaoC like domain-containing protein</fullName>
    </submittedName>
</protein>
<name>A0A285NDS6_9HYPH</name>
<dbReference type="GO" id="GO:0006633">
    <property type="term" value="P:fatty acid biosynthetic process"/>
    <property type="evidence" value="ECO:0007669"/>
    <property type="project" value="TreeGrafter"/>
</dbReference>
<dbReference type="GO" id="GO:0019171">
    <property type="term" value="F:(3R)-hydroxyacyl-[acyl-carrier-protein] dehydratase activity"/>
    <property type="evidence" value="ECO:0007669"/>
    <property type="project" value="TreeGrafter"/>
</dbReference>
<dbReference type="Proteomes" id="UP000219439">
    <property type="component" value="Unassembled WGS sequence"/>
</dbReference>
<dbReference type="Pfam" id="PF01575">
    <property type="entry name" value="MaoC_dehydratas"/>
    <property type="match status" value="1"/>
</dbReference>
<gene>
    <name evidence="2" type="ORF">SAMN06265368_1135</name>
</gene>
<proteinExistence type="predicted"/>
<dbReference type="SUPFAM" id="SSF54637">
    <property type="entry name" value="Thioesterase/thiol ester dehydrase-isomerase"/>
    <property type="match status" value="1"/>
</dbReference>
<dbReference type="EMBL" id="OBEL01000001">
    <property type="protein sequence ID" value="SNZ07600.1"/>
    <property type="molecule type" value="Genomic_DNA"/>
</dbReference>
<dbReference type="RefSeq" id="WP_097152364.1">
    <property type="nucleotide sequence ID" value="NZ_OBEL01000001.1"/>
</dbReference>
<sequence length="141" mass="15560">MTNASIVVSPDIGETHTKEHCFTQAEFNAFADLSGDDNPIHVDPVFSARTRFGRTVSHGMLLYSHLWSMIQSAYPGAVQLEQSIKFPAPTFTDENVLFEIEVTGVDQNGHIHLKTQASSLRRQTVGLEGATIIEWSENSNA</sequence>
<keyword evidence="3" id="KW-1185">Reference proteome</keyword>
<reference evidence="2 3" key="1">
    <citation type="submission" date="2017-09" db="EMBL/GenBank/DDBJ databases">
        <authorList>
            <person name="Ehlers B."/>
            <person name="Leendertz F.H."/>
        </authorList>
    </citation>
    <scope>NUCLEOTIDE SEQUENCE [LARGE SCALE GENOMIC DNA]</scope>
    <source>
        <strain evidence="2 3">DSM 18289</strain>
    </source>
</reference>
<dbReference type="InterPro" id="IPR002539">
    <property type="entry name" value="MaoC-like_dom"/>
</dbReference>
<feature type="domain" description="MaoC-like" evidence="1">
    <location>
        <begin position="18"/>
        <end position="112"/>
    </location>
</feature>
<accession>A0A285NDS6</accession>
<dbReference type="InterPro" id="IPR029069">
    <property type="entry name" value="HotDog_dom_sf"/>
</dbReference>
<dbReference type="PANTHER" id="PTHR43437:SF3">
    <property type="entry name" value="HYDROXYACYL-THIOESTER DEHYDRATASE TYPE 2, MITOCHONDRIAL"/>
    <property type="match status" value="1"/>
</dbReference>
<dbReference type="AlphaFoldDB" id="A0A285NDS6"/>
<organism evidence="2 3">
    <name type="scientific">Cohaesibacter gelatinilyticus</name>
    <dbReference type="NCBI Taxonomy" id="372072"/>
    <lineage>
        <taxon>Bacteria</taxon>
        <taxon>Pseudomonadati</taxon>
        <taxon>Pseudomonadota</taxon>
        <taxon>Alphaproteobacteria</taxon>
        <taxon>Hyphomicrobiales</taxon>
        <taxon>Cohaesibacteraceae</taxon>
    </lineage>
</organism>